<gene>
    <name evidence="5" type="ORF">DKP76_01685</name>
</gene>
<dbReference type="SUPFAM" id="SSF46894">
    <property type="entry name" value="C-terminal effector domain of the bipartite response regulators"/>
    <property type="match status" value="1"/>
</dbReference>
<evidence type="ECO:0000256" key="2">
    <source>
        <dbReference type="ARBA" id="ARBA00023125"/>
    </source>
</evidence>
<keyword evidence="2 5" id="KW-0238">DNA-binding</keyword>
<feature type="domain" description="HTH luxR-type" evidence="4">
    <location>
        <begin position="181"/>
        <end position="246"/>
    </location>
</feature>
<dbReference type="PRINTS" id="PR00038">
    <property type="entry name" value="HTHLUXR"/>
</dbReference>
<protein>
    <submittedName>
        <fullName evidence="5">DNA-binding response regulator</fullName>
    </submittedName>
</protein>
<evidence type="ECO:0000256" key="3">
    <source>
        <dbReference type="ARBA" id="ARBA00023163"/>
    </source>
</evidence>
<dbReference type="PANTHER" id="PTHR44688">
    <property type="entry name" value="DNA-BINDING TRANSCRIPTIONAL ACTIVATOR DEVR_DOSR"/>
    <property type="match status" value="1"/>
</dbReference>
<dbReference type="Gene3D" id="3.40.50.2300">
    <property type="match status" value="1"/>
</dbReference>
<evidence type="ECO:0000313" key="6">
    <source>
        <dbReference type="Proteomes" id="UP000245865"/>
    </source>
</evidence>
<accession>A0A316JF79</accession>
<dbReference type="CDD" id="cd06170">
    <property type="entry name" value="LuxR_C_like"/>
    <property type="match status" value="1"/>
</dbReference>
<dbReference type="GO" id="GO:0006355">
    <property type="term" value="P:regulation of DNA-templated transcription"/>
    <property type="evidence" value="ECO:0007669"/>
    <property type="project" value="InterPro"/>
</dbReference>
<dbReference type="GO" id="GO:0003677">
    <property type="term" value="F:DNA binding"/>
    <property type="evidence" value="ECO:0007669"/>
    <property type="project" value="UniProtKB-KW"/>
</dbReference>
<keyword evidence="6" id="KW-1185">Reference proteome</keyword>
<comment type="caution">
    <text evidence="5">The sequence shown here is derived from an EMBL/GenBank/DDBJ whole genome shotgun (WGS) entry which is preliminary data.</text>
</comment>
<proteinExistence type="predicted"/>
<dbReference type="Pfam" id="PF00196">
    <property type="entry name" value="GerE"/>
    <property type="match status" value="1"/>
</dbReference>
<dbReference type="PROSITE" id="PS00622">
    <property type="entry name" value="HTH_LUXR_1"/>
    <property type="match status" value="1"/>
</dbReference>
<dbReference type="InterPro" id="IPR011006">
    <property type="entry name" value="CheY-like_superfamily"/>
</dbReference>
<dbReference type="SMART" id="SM00421">
    <property type="entry name" value="HTH_LUXR"/>
    <property type="match status" value="1"/>
</dbReference>
<evidence type="ECO:0000313" key="5">
    <source>
        <dbReference type="EMBL" id="PWL19299.1"/>
    </source>
</evidence>
<reference evidence="5 6" key="1">
    <citation type="submission" date="2018-05" db="EMBL/GenBank/DDBJ databases">
        <title>Comparative genomic sequence analysis between strain HN4 and CCM 8460T (Falsochrobactrum ovis) will provide more evidence to prove that HN4 is a new species of Falsochrobactrum.</title>
        <authorList>
            <person name="Lyu W."/>
            <person name="Sun L."/>
            <person name="Yao L."/>
        </authorList>
    </citation>
    <scope>NUCLEOTIDE SEQUENCE [LARGE SCALE GENOMIC DNA]</scope>
    <source>
        <strain evidence="5 6">HN4</strain>
    </source>
</reference>
<sequence>MLEMREQYLWAAPDGTNNGALIGIGAGPENEERKQELSSHGGRHLLLVCKSNLERECLYNGLAMNGLKLPVISHATITRDMPLDGAAVILMHIGSRRLADPFFSEEVETVIQAWQPVPVVLLAEREDWPQVVRAMEIGARGYIPTSVDIKICVEAIHLAMAGGMYVPASMLKKPAARDIDDDVLGELLTAREIEVVHAIRVGKSNKVIAFELGMSEGTVKAHVHNIMKKIGAANRTEVACKLHKMYGNKFNGD</sequence>
<keyword evidence="3" id="KW-0804">Transcription</keyword>
<dbReference type="RefSeq" id="WP_109704690.1">
    <property type="nucleotide sequence ID" value="NZ_QGDB01000001.1"/>
</dbReference>
<dbReference type="Proteomes" id="UP000245865">
    <property type="component" value="Unassembled WGS sequence"/>
</dbReference>
<organism evidence="5 6">
    <name type="scientific">Falsochrobactrum shanghaiense</name>
    <dbReference type="NCBI Taxonomy" id="2201899"/>
    <lineage>
        <taxon>Bacteria</taxon>
        <taxon>Pseudomonadati</taxon>
        <taxon>Pseudomonadota</taxon>
        <taxon>Alphaproteobacteria</taxon>
        <taxon>Hyphomicrobiales</taxon>
        <taxon>Brucellaceae</taxon>
        <taxon>Falsochrobactrum</taxon>
    </lineage>
</organism>
<dbReference type="PANTHER" id="PTHR44688:SF16">
    <property type="entry name" value="DNA-BINDING TRANSCRIPTIONAL ACTIVATOR DEVR_DOSR"/>
    <property type="match status" value="1"/>
</dbReference>
<name>A0A316JF79_9HYPH</name>
<evidence type="ECO:0000256" key="1">
    <source>
        <dbReference type="ARBA" id="ARBA00023015"/>
    </source>
</evidence>
<keyword evidence="1" id="KW-0805">Transcription regulation</keyword>
<dbReference type="PROSITE" id="PS50043">
    <property type="entry name" value="HTH_LUXR_2"/>
    <property type="match status" value="1"/>
</dbReference>
<evidence type="ECO:0000259" key="4">
    <source>
        <dbReference type="PROSITE" id="PS50043"/>
    </source>
</evidence>
<dbReference type="InterPro" id="IPR016032">
    <property type="entry name" value="Sig_transdc_resp-reg_C-effctor"/>
</dbReference>
<dbReference type="InterPro" id="IPR000792">
    <property type="entry name" value="Tscrpt_reg_LuxR_C"/>
</dbReference>
<dbReference type="EMBL" id="QGDB01000001">
    <property type="protein sequence ID" value="PWL19299.1"/>
    <property type="molecule type" value="Genomic_DNA"/>
</dbReference>
<dbReference type="AlphaFoldDB" id="A0A316JF79"/>
<dbReference type="OrthoDB" id="7272316at2"/>
<dbReference type="SUPFAM" id="SSF52172">
    <property type="entry name" value="CheY-like"/>
    <property type="match status" value="1"/>
</dbReference>